<dbReference type="AlphaFoldDB" id="A0A0N0FSW5"/>
<dbReference type="EMBL" id="RBUQ01000006">
    <property type="protein sequence ID" value="RMV44094.1"/>
    <property type="molecule type" value="Genomic_DNA"/>
</dbReference>
<dbReference type="Gene3D" id="3.90.550.10">
    <property type="entry name" value="Spore Coat Polysaccharide Biosynthesis Protein SpsA, Chain A"/>
    <property type="match status" value="1"/>
</dbReference>
<evidence type="ECO:0000313" key="2">
    <source>
        <dbReference type="EMBL" id="RMV44094.1"/>
    </source>
</evidence>
<reference evidence="2 3" key="1">
    <citation type="submission" date="2018-08" db="EMBL/GenBank/DDBJ databases">
        <title>Recombination of ecologically and evolutionarily significant loci maintains genetic cohesion in the Pseudomonas syringae species complex.</title>
        <authorList>
            <person name="Dillon M."/>
            <person name="Thakur S."/>
            <person name="Almeida R.N.D."/>
            <person name="Weir B.S."/>
            <person name="Guttman D.S."/>
        </authorList>
    </citation>
    <scope>NUCLEOTIDE SEQUENCE [LARGE SCALE GENOMIC DNA]</scope>
    <source>
        <strain evidence="2 3">ICMP 11281</strain>
    </source>
</reference>
<dbReference type="RefSeq" id="WP_005769040.1">
    <property type="nucleotide sequence ID" value="NZ_JAEVFP010000115.1"/>
</dbReference>
<sequence length="253" mass="27187">MLQIIVPMAGAGSRFAVAGYTDPKPLIPVHGVPMIKVVIDNLTPDCPHRFIFICQAEQVAAYGLREKLNAWAPGCGIVELGGLTGGAACTVYAARHLIDYDQQVMIANSDQYVDVDINAYLHAMNECDAAGLIMTMKASDPKWSFVGFDSQGHINRVVEKEVISDEATVGIYNFRSGGQLVSAIEAMVLKDLRVNGEFYVAPAYNELIEQGAKVIHYSIGAEGHGMYGLGIPVDLNLFLSLPLSRQAASGVGN</sequence>
<gene>
    <name evidence="2" type="ORF">ALP13_01664</name>
</gene>
<dbReference type="SUPFAM" id="SSF53448">
    <property type="entry name" value="Nucleotide-diphospho-sugar transferases"/>
    <property type="match status" value="1"/>
</dbReference>
<evidence type="ECO:0000313" key="3">
    <source>
        <dbReference type="Proteomes" id="UP000271631"/>
    </source>
</evidence>
<feature type="domain" description="Nucleotidyl transferase" evidence="1">
    <location>
        <begin position="9"/>
        <end position="177"/>
    </location>
</feature>
<dbReference type="CDD" id="cd04183">
    <property type="entry name" value="GT2_BcE_like"/>
    <property type="match status" value="1"/>
</dbReference>
<protein>
    <submittedName>
        <fullName evidence="2">Putative Lipopolysaccharide biosynthesis protein</fullName>
    </submittedName>
</protein>
<dbReference type="InterPro" id="IPR029044">
    <property type="entry name" value="Nucleotide-diphossugar_trans"/>
</dbReference>
<organism evidence="2 3">
    <name type="scientific">Pseudomonas syringae pv. maculicola</name>
    <dbReference type="NCBI Taxonomy" id="59511"/>
    <lineage>
        <taxon>Bacteria</taxon>
        <taxon>Pseudomonadati</taxon>
        <taxon>Pseudomonadota</taxon>
        <taxon>Gammaproteobacteria</taxon>
        <taxon>Pseudomonadales</taxon>
        <taxon>Pseudomonadaceae</taxon>
        <taxon>Pseudomonas</taxon>
    </lineage>
</organism>
<dbReference type="PANTHER" id="PTHR22572">
    <property type="entry name" value="SUGAR-1-PHOSPHATE GUANYL TRANSFERASE"/>
    <property type="match status" value="1"/>
</dbReference>
<dbReference type="Pfam" id="PF00483">
    <property type="entry name" value="NTP_transferase"/>
    <property type="match status" value="1"/>
</dbReference>
<dbReference type="PIRSF" id="PIRSF028162">
    <property type="entry name" value="BcbE_prd"/>
    <property type="match status" value="1"/>
</dbReference>
<dbReference type="Proteomes" id="UP000271631">
    <property type="component" value="Unassembled WGS sequence"/>
</dbReference>
<name>A0A0N0FSW5_PSEYM</name>
<comment type="caution">
    <text evidence="2">The sequence shown here is derived from an EMBL/GenBank/DDBJ whole genome shotgun (WGS) entry which is preliminary data.</text>
</comment>
<dbReference type="InterPro" id="IPR005835">
    <property type="entry name" value="NTP_transferase_dom"/>
</dbReference>
<evidence type="ECO:0000259" key="1">
    <source>
        <dbReference type="Pfam" id="PF00483"/>
    </source>
</evidence>
<accession>A0A0N0FSW5</accession>
<dbReference type="InterPro" id="IPR050486">
    <property type="entry name" value="Mannose-1P_guanyltransferase"/>
</dbReference>
<dbReference type="InterPro" id="IPR016873">
    <property type="entry name" value="Caps_polysacc_synth_BcbE_prd"/>
</dbReference>
<proteinExistence type="predicted"/>